<comment type="caution">
    <text evidence="2">The sequence shown here is derived from an EMBL/GenBank/DDBJ whole genome shotgun (WGS) entry which is preliminary data.</text>
</comment>
<dbReference type="EMBL" id="BAAFJT010000003">
    <property type="protein sequence ID" value="GAB0185559.1"/>
    <property type="molecule type" value="Genomic_DNA"/>
</dbReference>
<sequence>MPAGSEMDLPLAKAKPIRDKGWQRLWDNRGKKGKKPVQQKEQLQPERGVRICERNNSADTKASAEGGQEVLQALEQRSPCSHGKDHVESVLPMSVIIE</sequence>
<name>A0ABC9WL56_GRUJA</name>
<evidence type="ECO:0000313" key="3">
    <source>
        <dbReference type="Proteomes" id="UP001623348"/>
    </source>
</evidence>
<organism evidence="2 3">
    <name type="scientific">Grus japonensis</name>
    <name type="common">Japanese crane</name>
    <name type="synonym">Red-crowned crane</name>
    <dbReference type="NCBI Taxonomy" id="30415"/>
    <lineage>
        <taxon>Eukaryota</taxon>
        <taxon>Metazoa</taxon>
        <taxon>Chordata</taxon>
        <taxon>Craniata</taxon>
        <taxon>Vertebrata</taxon>
        <taxon>Euteleostomi</taxon>
        <taxon>Archelosauria</taxon>
        <taxon>Archosauria</taxon>
        <taxon>Dinosauria</taxon>
        <taxon>Saurischia</taxon>
        <taxon>Theropoda</taxon>
        <taxon>Coelurosauria</taxon>
        <taxon>Aves</taxon>
        <taxon>Neognathae</taxon>
        <taxon>Neoaves</taxon>
        <taxon>Gruiformes</taxon>
        <taxon>Gruidae</taxon>
        <taxon>Grus</taxon>
    </lineage>
</organism>
<dbReference type="Proteomes" id="UP001623348">
    <property type="component" value="Unassembled WGS sequence"/>
</dbReference>
<evidence type="ECO:0000313" key="2">
    <source>
        <dbReference type="EMBL" id="GAB0185559.1"/>
    </source>
</evidence>
<gene>
    <name evidence="2" type="ORF">GRJ2_001021200</name>
</gene>
<accession>A0ABC9WL56</accession>
<dbReference type="AlphaFoldDB" id="A0ABC9WL56"/>
<protein>
    <submittedName>
        <fullName evidence="2">Uncharacterized protein</fullName>
    </submittedName>
</protein>
<proteinExistence type="predicted"/>
<feature type="region of interest" description="Disordered" evidence="1">
    <location>
        <begin position="1"/>
        <end position="44"/>
    </location>
</feature>
<evidence type="ECO:0000256" key="1">
    <source>
        <dbReference type="SAM" id="MobiDB-lite"/>
    </source>
</evidence>
<keyword evidence="3" id="KW-1185">Reference proteome</keyword>
<feature type="compositionally biased region" description="Basic and acidic residues" evidence="1">
    <location>
        <begin position="16"/>
        <end position="30"/>
    </location>
</feature>
<reference evidence="2 3" key="1">
    <citation type="submission" date="2024-06" db="EMBL/GenBank/DDBJ databases">
        <title>The draft genome of Grus japonensis, version 3.</title>
        <authorList>
            <person name="Nabeshima K."/>
            <person name="Suzuki S."/>
            <person name="Onuma M."/>
        </authorList>
    </citation>
    <scope>NUCLEOTIDE SEQUENCE [LARGE SCALE GENOMIC DNA]</scope>
    <source>
        <strain evidence="2 3">451A</strain>
    </source>
</reference>